<accession>A0A101HR02</accession>
<evidence type="ECO:0000313" key="2">
    <source>
        <dbReference type="EMBL" id="KUK81471.1"/>
    </source>
</evidence>
<dbReference type="Proteomes" id="UP000054092">
    <property type="component" value="Unassembled WGS sequence"/>
</dbReference>
<dbReference type="AlphaFoldDB" id="A0A101HR02"/>
<evidence type="ECO:0000313" key="3">
    <source>
        <dbReference type="Proteomes" id="UP000054092"/>
    </source>
</evidence>
<organism evidence="2 3">
    <name type="scientific">Mesotoga prima</name>
    <dbReference type="NCBI Taxonomy" id="1184387"/>
    <lineage>
        <taxon>Bacteria</taxon>
        <taxon>Thermotogati</taxon>
        <taxon>Thermotogota</taxon>
        <taxon>Thermotogae</taxon>
        <taxon>Kosmotogales</taxon>
        <taxon>Kosmotogaceae</taxon>
        <taxon>Mesotoga</taxon>
    </lineage>
</organism>
<dbReference type="PANTHER" id="PTHR12526:SF628">
    <property type="entry name" value="MANNOSYLGLUCOSYLGLYCERATE SYNTHASE"/>
    <property type="match status" value="1"/>
</dbReference>
<name>A0A101HR02_9BACT</name>
<dbReference type="CDD" id="cd03801">
    <property type="entry name" value="GT4_PimA-like"/>
    <property type="match status" value="1"/>
</dbReference>
<protein>
    <submittedName>
        <fullName evidence="2">Glycosyltransferase</fullName>
    </submittedName>
</protein>
<dbReference type="InterPro" id="IPR001296">
    <property type="entry name" value="Glyco_trans_1"/>
</dbReference>
<evidence type="ECO:0000259" key="1">
    <source>
        <dbReference type="Pfam" id="PF00534"/>
    </source>
</evidence>
<dbReference type="EMBL" id="LGGP01000055">
    <property type="protein sequence ID" value="KUK81471.1"/>
    <property type="molecule type" value="Genomic_DNA"/>
</dbReference>
<dbReference type="PANTHER" id="PTHR12526">
    <property type="entry name" value="GLYCOSYLTRANSFERASE"/>
    <property type="match status" value="1"/>
</dbReference>
<dbReference type="Gene3D" id="3.40.50.2000">
    <property type="entry name" value="Glycogen Phosphorylase B"/>
    <property type="match status" value="1"/>
</dbReference>
<reference evidence="3" key="1">
    <citation type="journal article" date="2015" name="MBio">
        <title>Genome-Resolved Metagenomic Analysis Reveals Roles for Candidate Phyla and Other Microbial Community Members in Biogeochemical Transformations in Oil Reservoirs.</title>
        <authorList>
            <person name="Hu P."/>
            <person name="Tom L."/>
            <person name="Singh A."/>
            <person name="Thomas B.C."/>
            <person name="Baker B.J."/>
            <person name="Piceno Y.M."/>
            <person name="Andersen G.L."/>
            <person name="Banfield J.F."/>
        </authorList>
    </citation>
    <scope>NUCLEOTIDE SEQUENCE [LARGE SCALE GENOMIC DNA]</scope>
</reference>
<dbReference type="SUPFAM" id="SSF53756">
    <property type="entry name" value="UDP-Glycosyltransferase/glycogen phosphorylase"/>
    <property type="match status" value="1"/>
</dbReference>
<dbReference type="PATRIC" id="fig|1184387.3.peg.790"/>
<comment type="caution">
    <text evidence="2">The sequence shown here is derived from an EMBL/GenBank/DDBJ whole genome shotgun (WGS) entry which is preliminary data.</text>
</comment>
<keyword evidence="2" id="KW-0808">Transferase</keyword>
<proteinExistence type="predicted"/>
<dbReference type="GO" id="GO:0016757">
    <property type="term" value="F:glycosyltransferase activity"/>
    <property type="evidence" value="ECO:0007669"/>
    <property type="project" value="InterPro"/>
</dbReference>
<sequence length="422" mass="47697">MDGVSLEMEKWKKVLTGMGHEVDIVAGNAAPGVDVIIPEIEYNDEANEKLNLKLYGHEPATEREIHEELSIRTSQILGIFRYALSGYDLVIPNNIWSLGWSIPSGLALHDFAEESGKSFISHNHDFWWDRPYYRSPYGSVMELLNNNFPPDLENVRNLAINSISASDLLARRGIRATVVPNVMDFRCMSWVSEENNRKFRSAAGIDDGDIVFLQATRITERKAVETAIRLTAEFRKIAKGFAGKKLYSNKVFTGRTVLVLTGLTEKQSLNYRNKLDSLASRLGVEVIDISSLTSSIQQSFFESYSIADIVVYPTVYEGWGNQLLEALFARKPIALFRYSVFKSDIQDSGISFVDLGDQYSYVEGLVEVPELNLKRANEDTLGLLFDPVRYREVTESNFELGSRKFSFETLSAIIRELVEEPL</sequence>
<gene>
    <name evidence="2" type="ORF">XD94_0455</name>
</gene>
<feature type="domain" description="Glycosyl transferase family 1" evidence="1">
    <location>
        <begin position="197"/>
        <end position="345"/>
    </location>
</feature>
<dbReference type="Pfam" id="PF00534">
    <property type="entry name" value="Glycos_transf_1"/>
    <property type="match status" value="1"/>
</dbReference>